<feature type="chain" id="PRO_5017365764" evidence="1">
    <location>
        <begin position="23"/>
        <end position="141"/>
    </location>
</feature>
<reference evidence="3" key="1">
    <citation type="submission" date="2016-10" db="EMBL/GenBank/DDBJ databases">
        <authorList>
            <person name="Varghese N."/>
            <person name="Submissions S."/>
        </authorList>
    </citation>
    <scope>NUCLEOTIDE SEQUENCE [LARGE SCALE GENOMIC DNA]</scope>
    <source>
        <strain evidence="3">DSM 24213</strain>
    </source>
</reference>
<sequence length="141" mass="15683">MMIRVTLAITLILIAVTGTAHAAQPGPALNAGQIEQLIAGNTLHSETRLARFEREEVRTFTIYVKADGTLTIRNFEGNIDTGEWEIAAQGEFCNQYRQTRRGMRKCYQVLDAGDHYQLLDLDNSQVTSVFTVSAGNPERLP</sequence>
<keyword evidence="1" id="KW-0732">Signal</keyword>
<feature type="signal peptide" evidence="1">
    <location>
        <begin position="1"/>
        <end position="22"/>
    </location>
</feature>
<dbReference type="STRING" id="1720063.SAMN05216217_103128"/>
<dbReference type="EMBL" id="FOUI01000003">
    <property type="protein sequence ID" value="SFM31912.1"/>
    <property type="molecule type" value="Genomic_DNA"/>
</dbReference>
<evidence type="ECO:0000256" key="1">
    <source>
        <dbReference type="SAM" id="SignalP"/>
    </source>
</evidence>
<protein>
    <submittedName>
        <fullName evidence="2">Uncharacterized protein</fullName>
    </submittedName>
</protein>
<keyword evidence="3" id="KW-1185">Reference proteome</keyword>
<accession>A0A1I4PVP3</accession>
<name>A0A1I4PVP3_9GAMM</name>
<dbReference type="Proteomes" id="UP000243629">
    <property type="component" value="Unassembled WGS sequence"/>
</dbReference>
<evidence type="ECO:0000313" key="2">
    <source>
        <dbReference type="EMBL" id="SFM31912.1"/>
    </source>
</evidence>
<dbReference type="AlphaFoldDB" id="A0A1I4PVP3"/>
<organism evidence="2 3">
    <name type="scientific">Halopseudomonas yangmingensis</name>
    <dbReference type="NCBI Taxonomy" id="1720063"/>
    <lineage>
        <taxon>Bacteria</taxon>
        <taxon>Pseudomonadati</taxon>
        <taxon>Pseudomonadota</taxon>
        <taxon>Gammaproteobacteria</taxon>
        <taxon>Pseudomonadales</taxon>
        <taxon>Pseudomonadaceae</taxon>
        <taxon>Halopseudomonas</taxon>
    </lineage>
</organism>
<evidence type="ECO:0000313" key="3">
    <source>
        <dbReference type="Proteomes" id="UP000243629"/>
    </source>
</evidence>
<gene>
    <name evidence="2" type="ORF">SAMN05216217_103128</name>
</gene>
<proteinExistence type="predicted"/>